<feature type="domain" description="Phage shock protein PspC N-terminal" evidence="7">
    <location>
        <begin position="5"/>
        <end position="59"/>
    </location>
</feature>
<dbReference type="PANTHER" id="PTHR33885:SF3">
    <property type="entry name" value="PHAGE SHOCK PROTEIN C"/>
    <property type="match status" value="1"/>
</dbReference>
<proteinExistence type="predicted"/>
<accession>A0ABW3PJM4</accession>
<keyword evidence="9" id="KW-1185">Reference proteome</keyword>
<evidence type="ECO:0000313" key="8">
    <source>
        <dbReference type="EMBL" id="MFD1125967.1"/>
    </source>
</evidence>
<feature type="transmembrane region" description="Helical" evidence="6">
    <location>
        <begin position="34"/>
        <end position="57"/>
    </location>
</feature>
<dbReference type="InterPro" id="IPR052027">
    <property type="entry name" value="PspC"/>
</dbReference>
<evidence type="ECO:0000256" key="5">
    <source>
        <dbReference type="ARBA" id="ARBA00023136"/>
    </source>
</evidence>
<evidence type="ECO:0000259" key="7">
    <source>
        <dbReference type="Pfam" id="PF04024"/>
    </source>
</evidence>
<comment type="caution">
    <text evidence="8">The sequence shown here is derived from an EMBL/GenBank/DDBJ whole genome shotgun (WGS) entry which is preliminary data.</text>
</comment>
<reference evidence="9" key="1">
    <citation type="journal article" date="2019" name="Int. J. Syst. Evol. Microbiol.">
        <title>The Global Catalogue of Microorganisms (GCM) 10K type strain sequencing project: providing services to taxonomists for standard genome sequencing and annotation.</title>
        <authorList>
            <consortium name="The Broad Institute Genomics Platform"/>
            <consortium name="The Broad Institute Genome Sequencing Center for Infectious Disease"/>
            <person name="Wu L."/>
            <person name="Ma J."/>
        </authorList>
    </citation>
    <scope>NUCLEOTIDE SEQUENCE [LARGE SCALE GENOMIC DNA]</scope>
    <source>
        <strain evidence="9">CCUG 71848</strain>
    </source>
</reference>
<sequence length="63" mass="7122">MKINIHRSNEHRIFAGVIGGLSEKYGWDVTLARVIFVLLAVTPIFPGVIAYLVLWLLMKDPID</sequence>
<evidence type="ECO:0000256" key="1">
    <source>
        <dbReference type="ARBA" id="ARBA00004162"/>
    </source>
</evidence>
<keyword evidence="2" id="KW-1003">Cell membrane</keyword>
<evidence type="ECO:0000256" key="6">
    <source>
        <dbReference type="SAM" id="Phobius"/>
    </source>
</evidence>
<keyword evidence="4 6" id="KW-1133">Transmembrane helix</keyword>
<evidence type="ECO:0000256" key="2">
    <source>
        <dbReference type="ARBA" id="ARBA00022475"/>
    </source>
</evidence>
<dbReference type="InterPro" id="IPR007168">
    <property type="entry name" value="Phageshock_PspC_N"/>
</dbReference>
<gene>
    <name evidence="8" type="ORF">ACFQ22_11455</name>
</gene>
<organism evidence="8 9">
    <name type="scientific">Lentilactobacillus raoultii</name>
    <dbReference type="NCBI Taxonomy" id="1987503"/>
    <lineage>
        <taxon>Bacteria</taxon>
        <taxon>Bacillati</taxon>
        <taxon>Bacillota</taxon>
        <taxon>Bacilli</taxon>
        <taxon>Lactobacillales</taxon>
        <taxon>Lactobacillaceae</taxon>
        <taxon>Lentilactobacillus</taxon>
    </lineage>
</organism>
<dbReference type="EMBL" id="JBHTLH010000040">
    <property type="protein sequence ID" value="MFD1125967.1"/>
    <property type="molecule type" value="Genomic_DNA"/>
</dbReference>
<dbReference type="Proteomes" id="UP001597156">
    <property type="component" value="Unassembled WGS sequence"/>
</dbReference>
<name>A0ABW3PJM4_9LACO</name>
<protein>
    <submittedName>
        <fullName evidence="8">PspC domain-containing protein</fullName>
    </submittedName>
</protein>
<evidence type="ECO:0000313" key="9">
    <source>
        <dbReference type="Proteomes" id="UP001597156"/>
    </source>
</evidence>
<keyword evidence="3 6" id="KW-0812">Transmembrane</keyword>
<evidence type="ECO:0000256" key="3">
    <source>
        <dbReference type="ARBA" id="ARBA00022692"/>
    </source>
</evidence>
<dbReference type="PANTHER" id="PTHR33885">
    <property type="entry name" value="PHAGE SHOCK PROTEIN C"/>
    <property type="match status" value="1"/>
</dbReference>
<keyword evidence="5 6" id="KW-0472">Membrane</keyword>
<evidence type="ECO:0000256" key="4">
    <source>
        <dbReference type="ARBA" id="ARBA00022989"/>
    </source>
</evidence>
<dbReference type="Pfam" id="PF04024">
    <property type="entry name" value="PspC"/>
    <property type="match status" value="1"/>
</dbReference>
<comment type="subcellular location">
    <subcellularLocation>
        <location evidence="1">Cell membrane</location>
        <topology evidence="1">Single-pass membrane protein</topology>
    </subcellularLocation>
</comment>
<dbReference type="RefSeq" id="WP_121977366.1">
    <property type="nucleotide sequence ID" value="NZ_JBHTLH010000040.1"/>
</dbReference>